<evidence type="ECO:0000313" key="3">
    <source>
        <dbReference type="EMBL" id="PRX92431.1"/>
    </source>
</evidence>
<feature type="compositionally biased region" description="Low complexity" evidence="1">
    <location>
        <begin position="86"/>
        <end position="114"/>
    </location>
</feature>
<dbReference type="EMBL" id="PVZC01000010">
    <property type="protein sequence ID" value="PRX92431.1"/>
    <property type="molecule type" value="Genomic_DNA"/>
</dbReference>
<evidence type="ECO:0000256" key="1">
    <source>
        <dbReference type="SAM" id="MobiDB-lite"/>
    </source>
</evidence>
<evidence type="ECO:0000313" key="4">
    <source>
        <dbReference type="Proteomes" id="UP000237846"/>
    </source>
</evidence>
<evidence type="ECO:0000256" key="2">
    <source>
        <dbReference type="SAM" id="Phobius"/>
    </source>
</evidence>
<feature type="region of interest" description="Disordered" evidence="1">
    <location>
        <begin position="83"/>
        <end position="126"/>
    </location>
</feature>
<dbReference type="RefSeq" id="WP_106252683.1">
    <property type="nucleotide sequence ID" value="NZ_PVZC01000010.1"/>
</dbReference>
<name>A0A2T0PU53_9ACTN</name>
<keyword evidence="4" id="KW-1185">Reference proteome</keyword>
<keyword evidence="2" id="KW-0472">Membrane</keyword>
<dbReference type="AlphaFoldDB" id="A0A2T0PU53"/>
<keyword evidence="2" id="KW-1133">Transmembrane helix</keyword>
<feature type="transmembrane region" description="Helical" evidence="2">
    <location>
        <begin position="37"/>
        <end position="62"/>
    </location>
</feature>
<reference evidence="3 4" key="1">
    <citation type="submission" date="2018-03" db="EMBL/GenBank/DDBJ databases">
        <title>Genomic Encyclopedia of Archaeal and Bacterial Type Strains, Phase II (KMG-II): from individual species to whole genera.</title>
        <authorList>
            <person name="Goeker M."/>
        </authorList>
    </citation>
    <scope>NUCLEOTIDE SEQUENCE [LARGE SCALE GENOMIC DNA]</scope>
    <source>
        <strain evidence="3 4">DSM 45601</strain>
    </source>
</reference>
<sequence>MAYPPPGPYGGTGPQYGPSGPYGMAPPPPPPPKKSSAGLIITLVLGVVLLLVGVSVAGFLWWSYTANQAAAEALDDLEESVTYGVPDPTAEAPTEPSTDTTTSEPAGGTETDSGSDGGGSGQGFPSSYDGVWFDDAPFTVQGQPGTDMEAHTEPGGTGGDITMELSGQSCEWTLVWAEAQGEVHRADATPVSGNPSGCPDVGSVTFEDYGGRGIDIYVGPSAGNETDYIESW</sequence>
<dbReference type="Proteomes" id="UP000237846">
    <property type="component" value="Unassembled WGS sequence"/>
</dbReference>
<comment type="caution">
    <text evidence="3">The sequence shown here is derived from an EMBL/GenBank/DDBJ whole genome shotgun (WGS) entry which is preliminary data.</text>
</comment>
<protein>
    <submittedName>
        <fullName evidence="3">Uncharacterized protein</fullName>
    </submittedName>
</protein>
<gene>
    <name evidence="3" type="ORF">CLV72_110191</name>
</gene>
<feature type="compositionally biased region" description="Pro residues" evidence="1">
    <location>
        <begin position="24"/>
        <end position="33"/>
    </location>
</feature>
<feature type="region of interest" description="Disordered" evidence="1">
    <location>
        <begin position="1"/>
        <end position="34"/>
    </location>
</feature>
<proteinExistence type="predicted"/>
<accession>A0A2T0PU53</accession>
<keyword evidence="2" id="KW-0812">Transmembrane</keyword>
<organism evidence="3 4">
    <name type="scientific">Allonocardiopsis opalescens</name>
    <dbReference type="NCBI Taxonomy" id="1144618"/>
    <lineage>
        <taxon>Bacteria</taxon>
        <taxon>Bacillati</taxon>
        <taxon>Actinomycetota</taxon>
        <taxon>Actinomycetes</taxon>
        <taxon>Streptosporangiales</taxon>
        <taxon>Allonocardiopsis</taxon>
    </lineage>
</organism>